<feature type="compositionally biased region" description="Low complexity" evidence="1">
    <location>
        <begin position="109"/>
        <end position="119"/>
    </location>
</feature>
<evidence type="ECO:0000313" key="2">
    <source>
        <dbReference type="EMBL" id="KAF0928251.1"/>
    </source>
</evidence>
<dbReference type="OrthoDB" id="696425at2759"/>
<feature type="compositionally biased region" description="Basic and acidic residues" evidence="1">
    <location>
        <begin position="95"/>
        <end position="107"/>
    </location>
</feature>
<gene>
    <name evidence="2" type="ORF">E2562_038988</name>
</gene>
<dbReference type="EMBL" id="SPHZ02000003">
    <property type="protein sequence ID" value="KAF0928251.1"/>
    <property type="molecule type" value="Genomic_DNA"/>
</dbReference>
<feature type="compositionally biased region" description="Low complexity" evidence="1">
    <location>
        <begin position="144"/>
        <end position="184"/>
    </location>
</feature>
<accession>A0A6G1EUF8</accession>
<comment type="caution">
    <text evidence="2">The sequence shown here is derived from an EMBL/GenBank/DDBJ whole genome shotgun (WGS) entry which is preliminary data.</text>
</comment>
<proteinExistence type="predicted"/>
<protein>
    <submittedName>
        <fullName evidence="2">Uncharacterized protein</fullName>
    </submittedName>
</protein>
<name>A0A6G1EUF8_9ORYZ</name>
<evidence type="ECO:0000256" key="1">
    <source>
        <dbReference type="SAM" id="MobiDB-lite"/>
    </source>
</evidence>
<dbReference type="Proteomes" id="UP000479710">
    <property type="component" value="Unassembled WGS sequence"/>
</dbReference>
<dbReference type="PANTHER" id="PTHR35361:SF1">
    <property type="entry name" value="OS08G0443700 PROTEIN"/>
    <property type="match status" value="1"/>
</dbReference>
<dbReference type="AlphaFoldDB" id="A0A6G1EUF8"/>
<feature type="compositionally biased region" description="Polar residues" evidence="1">
    <location>
        <begin position="1"/>
        <end position="18"/>
    </location>
</feature>
<evidence type="ECO:0000313" key="3">
    <source>
        <dbReference type="Proteomes" id="UP000479710"/>
    </source>
</evidence>
<keyword evidence="3" id="KW-1185">Reference proteome</keyword>
<reference evidence="2 3" key="1">
    <citation type="submission" date="2019-11" db="EMBL/GenBank/DDBJ databases">
        <title>Whole genome sequence of Oryza granulata.</title>
        <authorList>
            <person name="Li W."/>
        </authorList>
    </citation>
    <scope>NUCLEOTIDE SEQUENCE [LARGE SCALE GENOMIC DNA]</scope>
    <source>
        <strain evidence="3">cv. Menghai</strain>
        <tissue evidence="2">Leaf</tissue>
    </source>
</reference>
<feature type="region of interest" description="Disordered" evidence="1">
    <location>
        <begin position="91"/>
        <end position="261"/>
    </location>
</feature>
<dbReference type="PANTHER" id="PTHR35361">
    <property type="entry name" value="OS08G0443700 PROTEIN"/>
    <property type="match status" value="1"/>
</dbReference>
<feature type="region of interest" description="Disordered" evidence="1">
    <location>
        <begin position="1"/>
        <end position="20"/>
    </location>
</feature>
<organism evidence="2 3">
    <name type="scientific">Oryza meyeriana var. granulata</name>
    <dbReference type="NCBI Taxonomy" id="110450"/>
    <lineage>
        <taxon>Eukaryota</taxon>
        <taxon>Viridiplantae</taxon>
        <taxon>Streptophyta</taxon>
        <taxon>Embryophyta</taxon>
        <taxon>Tracheophyta</taxon>
        <taxon>Spermatophyta</taxon>
        <taxon>Magnoliopsida</taxon>
        <taxon>Liliopsida</taxon>
        <taxon>Poales</taxon>
        <taxon>Poaceae</taxon>
        <taxon>BOP clade</taxon>
        <taxon>Oryzoideae</taxon>
        <taxon>Oryzeae</taxon>
        <taxon>Oryzinae</taxon>
        <taxon>Oryza</taxon>
        <taxon>Oryza meyeriana</taxon>
    </lineage>
</organism>
<sequence>MEQSITSSFDRSQVSSPGASLFSAPVSVGRSEFLASRSIVAGPREMARSEQFVTAAALPALLPTPPRSKMVPLLPTPCLVILPISFASPCQPKPGRADSVERWDARKSGAAAAGGPAPATDKSSHRSRSLCRADACERWDSNKTTSPSRSSTSSLSSSPSRSRSGSSISSRSPARSSSSRASSAKRWDIHKKPRLQAGALDGEKGSNAATTMSPTTDKEIRKPRYNGTKMVTREARAEFAGPSFPSPEPSVLPLPKFLMAH</sequence>